<evidence type="ECO:0000313" key="1">
    <source>
        <dbReference type="EMBL" id="EGO26505.1"/>
    </source>
</evidence>
<sequence>MNVDFQVPYHCPQLAPVQIPRWSYNGVPQLVTLPNGMSSADAQALKESLAVLEIATVPTDIQRYVRQIALSWE</sequence>
<dbReference type="AlphaFoldDB" id="F8NQ26"/>
<accession>F8NQ26</accession>
<dbReference type="OrthoDB" id="2629620at2759"/>
<dbReference type="Proteomes" id="UP000008064">
    <property type="component" value="Unassembled WGS sequence"/>
</dbReference>
<dbReference type="HOGENOM" id="CLU_201517_0_0_1"/>
<protein>
    <submittedName>
        <fullName evidence="1">Uncharacterized protein</fullName>
    </submittedName>
</protein>
<gene>
    <name evidence="1" type="ORF">SERLADRAFT_463651</name>
</gene>
<reference evidence="1" key="1">
    <citation type="submission" date="2011-04" db="EMBL/GenBank/DDBJ databases">
        <title>Evolution of plant cell wall degrading machinery underlies the functional diversity of forest fungi.</title>
        <authorList>
            <consortium name="US DOE Joint Genome Institute (JGI-PGF)"/>
            <person name="Eastwood D.C."/>
            <person name="Floudas D."/>
            <person name="Binder M."/>
            <person name="Majcherczyk A."/>
            <person name="Schneider P."/>
            <person name="Aerts A."/>
            <person name="Asiegbu F.O."/>
            <person name="Baker S.E."/>
            <person name="Barry K."/>
            <person name="Bendiksby M."/>
            <person name="Blumentritt M."/>
            <person name="Coutinho P.M."/>
            <person name="Cullen D."/>
            <person name="Cullen D."/>
            <person name="Gathman A."/>
            <person name="Goodell B."/>
            <person name="Henrissat B."/>
            <person name="Ihrmark K."/>
            <person name="Kauserud H."/>
            <person name="Kohler A."/>
            <person name="LaButti K."/>
            <person name="Lapidus A."/>
            <person name="Lavin J.L."/>
            <person name="Lee Y.-H."/>
            <person name="Lindquist E."/>
            <person name="Lilly W."/>
            <person name="Lucas S."/>
            <person name="Morin E."/>
            <person name="Murat C."/>
            <person name="Oguiza J.A."/>
            <person name="Park J."/>
            <person name="Pisabarro A.G."/>
            <person name="Riley R."/>
            <person name="Rosling A."/>
            <person name="Salamov A."/>
            <person name="Schmidt O."/>
            <person name="Schmutz J."/>
            <person name="Skrede I."/>
            <person name="Stenlid J."/>
            <person name="Wiebenga A."/>
            <person name="Xie X."/>
            <person name="Kues U."/>
            <person name="Hibbett D.S."/>
            <person name="Hoffmeister D."/>
            <person name="Hogberg N."/>
            <person name="Martin F."/>
            <person name="Grigoriev I.V."/>
            <person name="Watkinson S.C."/>
        </authorList>
    </citation>
    <scope>NUCLEOTIDE SEQUENCE</scope>
    <source>
        <strain evidence="1">S7.9</strain>
    </source>
</reference>
<dbReference type="KEGG" id="sla:SERLADRAFT_463651"/>
<name>F8NQ26_SERL9</name>
<proteinExistence type="predicted"/>
<organism>
    <name type="scientific">Serpula lacrymans var. lacrymans (strain S7.9)</name>
    <name type="common">Dry rot fungus</name>
    <dbReference type="NCBI Taxonomy" id="578457"/>
    <lineage>
        <taxon>Eukaryota</taxon>
        <taxon>Fungi</taxon>
        <taxon>Dikarya</taxon>
        <taxon>Basidiomycota</taxon>
        <taxon>Agaricomycotina</taxon>
        <taxon>Agaricomycetes</taxon>
        <taxon>Agaricomycetidae</taxon>
        <taxon>Boletales</taxon>
        <taxon>Coniophorineae</taxon>
        <taxon>Serpulaceae</taxon>
        <taxon>Serpula</taxon>
    </lineage>
</organism>
<dbReference type="RefSeq" id="XP_007316678.1">
    <property type="nucleotide sequence ID" value="XM_007316616.1"/>
</dbReference>
<dbReference type="GeneID" id="18818602"/>
<dbReference type="EMBL" id="GL945432">
    <property type="protein sequence ID" value="EGO26505.1"/>
    <property type="molecule type" value="Genomic_DNA"/>
</dbReference>
<feature type="non-terminal residue" evidence="1">
    <location>
        <position position="73"/>
    </location>
</feature>